<evidence type="ECO:0000313" key="2">
    <source>
        <dbReference type="Proteomes" id="UP001549146"/>
    </source>
</evidence>
<dbReference type="SUPFAM" id="SSF53474">
    <property type="entry name" value="alpha/beta-Hydrolases"/>
    <property type="match status" value="1"/>
</dbReference>
<dbReference type="Proteomes" id="UP001549146">
    <property type="component" value="Unassembled WGS sequence"/>
</dbReference>
<name>A0ABV2LUV1_9FLAO</name>
<dbReference type="InterPro" id="IPR029058">
    <property type="entry name" value="AB_hydrolase_fold"/>
</dbReference>
<sequence length="216" mass="25103">MKIYQVSGLGANQNAFKYLKFDAEHEVIYLPWLQPESHETLEHYAQRMSENIQTDEDFILMGLSFGGLVVQEMNRFLDPKLNVLISTVKSRSELPSFMRLSATTRAHKLIPPSFLSSDKGLSYAFFRKLYSSKMPDLQEFFDYRDPEYLTWSIDQIVNWKNHVDLKPFVHIHGDKDIVFPISNIQDAIKIEGGNHLMVLHKARKISEIINERILSI</sequence>
<organism evidence="1 2">
    <name type="scientific">Moheibacter stercoris</name>
    <dbReference type="NCBI Taxonomy" id="1628251"/>
    <lineage>
        <taxon>Bacteria</taxon>
        <taxon>Pseudomonadati</taxon>
        <taxon>Bacteroidota</taxon>
        <taxon>Flavobacteriia</taxon>
        <taxon>Flavobacteriales</taxon>
        <taxon>Weeksellaceae</taxon>
        <taxon>Moheibacter</taxon>
    </lineage>
</organism>
<dbReference type="EMBL" id="JBEPMO010000011">
    <property type="protein sequence ID" value="MET3732341.1"/>
    <property type="molecule type" value="Genomic_DNA"/>
</dbReference>
<gene>
    <name evidence="1" type="ORF">ABID46_001930</name>
</gene>
<protein>
    <submittedName>
        <fullName evidence="1">Pimeloyl-ACP methyl ester carboxylesterase</fullName>
    </submittedName>
</protein>
<dbReference type="Gene3D" id="3.40.50.1820">
    <property type="entry name" value="alpha/beta hydrolase"/>
    <property type="match status" value="1"/>
</dbReference>
<comment type="caution">
    <text evidence="1">The sequence shown here is derived from an EMBL/GenBank/DDBJ whole genome shotgun (WGS) entry which is preliminary data.</text>
</comment>
<evidence type="ECO:0000313" key="1">
    <source>
        <dbReference type="EMBL" id="MET3732341.1"/>
    </source>
</evidence>
<proteinExistence type="predicted"/>
<keyword evidence="2" id="KW-1185">Reference proteome</keyword>
<accession>A0ABV2LUV1</accession>
<dbReference type="RefSeq" id="WP_354509472.1">
    <property type="nucleotide sequence ID" value="NZ_JBEPMO010000011.1"/>
</dbReference>
<reference evidence="1 2" key="1">
    <citation type="submission" date="2024-06" db="EMBL/GenBank/DDBJ databases">
        <title>Genomic Encyclopedia of Type Strains, Phase IV (KMG-IV): sequencing the most valuable type-strain genomes for metagenomic binning, comparative biology and taxonomic classification.</title>
        <authorList>
            <person name="Goeker M."/>
        </authorList>
    </citation>
    <scope>NUCLEOTIDE SEQUENCE [LARGE SCALE GENOMIC DNA]</scope>
    <source>
        <strain evidence="1 2">DSM 29388</strain>
    </source>
</reference>